<evidence type="ECO:0000256" key="7">
    <source>
        <dbReference type="ARBA" id="ARBA00023065"/>
    </source>
</evidence>
<evidence type="ECO:0008006" key="15">
    <source>
        <dbReference type="Google" id="ProtNLM"/>
    </source>
</evidence>
<dbReference type="Pfam" id="PF00999">
    <property type="entry name" value="Na_H_Exchanger"/>
    <property type="match status" value="1"/>
</dbReference>
<dbReference type="AlphaFoldDB" id="A0AAD5I8Q3"/>
<evidence type="ECO:0000256" key="8">
    <source>
        <dbReference type="ARBA" id="ARBA00023136"/>
    </source>
</evidence>
<reference evidence="13" key="2">
    <citation type="submission" date="2023-02" db="EMBL/GenBank/DDBJ databases">
        <authorList>
            <person name="Swenson N.G."/>
            <person name="Wegrzyn J.L."/>
            <person name="Mcevoy S.L."/>
        </authorList>
    </citation>
    <scope>NUCLEOTIDE SEQUENCE</scope>
    <source>
        <strain evidence="13">91603</strain>
        <tissue evidence="13">Leaf</tissue>
    </source>
</reference>
<evidence type="ECO:0000256" key="10">
    <source>
        <dbReference type="SAM" id="Phobius"/>
    </source>
</evidence>
<dbReference type="InterPro" id="IPR038770">
    <property type="entry name" value="Na+/solute_symporter_sf"/>
</dbReference>
<dbReference type="GO" id="GO:0012505">
    <property type="term" value="C:endomembrane system"/>
    <property type="evidence" value="ECO:0007669"/>
    <property type="project" value="TreeGrafter"/>
</dbReference>
<feature type="transmembrane region" description="Helical" evidence="10">
    <location>
        <begin position="34"/>
        <end position="50"/>
    </location>
</feature>
<comment type="caution">
    <text evidence="13">The sequence shown here is derived from an EMBL/GenBank/DDBJ whole genome shotgun (WGS) entry which is preliminary data.</text>
</comment>
<feature type="transmembrane region" description="Helical" evidence="10">
    <location>
        <begin position="101"/>
        <end position="122"/>
    </location>
</feature>
<feature type="transmembrane region" description="Helical" evidence="10">
    <location>
        <begin position="262"/>
        <end position="281"/>
    </location>
</feature>
<feature type="transmembrane region" description="Helical" evidence="10">
    <location>
        <begin position="169"/>
        <end position="192"/>
    </location>
</feature>
<evidence type="ECO:0000256" key="5">
    <source>
        <dbReference type="ARBA" id="ARBA00022958"/>
    </source>
</evidence>
<dbReference type="Pfam" id="PF23259">
    <property type="entry name" value="CHX17_C"/>
    <property type="match status" value="1"/>
</dbReference>
<keyword evidence="14" id="KW-1185">Reference proteome</keyword>
<evidence type="ECO:0000256" key="2">
    <source>
        <dbReference type="ARBA" id="ARBA00022448"/>
    </source>
</evidence>
<evidence type="ECO:0000259" key="11">
    <source>
        <dbReference type="Pfam" id="PF00999"/>
    </source>
</evidence>
<dbReference type="GO" id="GO:0015297">
    <property type="term" value="F:antiporter activity"/>
    <property type="evidence" value="ECO:0007669"/>
    <property type="project" value="InterPro"/>
</dbReference>
<keyword evidence="8 10" id="KW-0472">Membrane</keyword>
<gene>
    <name evidence="13" type="ORF">LWI28_006311</name>
</gene>
<dbReference type="InterPro" id="IPR006153">
    <property type="entry name" value="Cation/H_exchanger_TM"/>
</dbReference>
<keyword evidence="2" id="KW-0813">Transport</keyword>
<evidence type="ECO:0000313" key="14">
    <source>
        <dbReference type="Proteomes" id="UP001064489"/>
    </source>
</evidence>
<keyword evidence="6 10" id="KW-1133">Transmembrane helix</keyword>
<organism evidence="13 14">
    <name type="scientific">Acer negundo</name>
    <name type="common">Box elder</name>
    <dbReference type="NCBI Taxonomy" id="4023"/>
    <lineage>
        <taxon>Eukaryota</taxon>
        <taxon>Viridiplantae</taxon>
        <taxon>Streptophyta</taxon>
        <taxon>Embryophyta</taxon>
        <taxon>Tracheophyta</taxon>
        <taxon>Spermatophyta</taxon>
        <taxon>Magnoliopsida</taxon>
        <taxon>eudicotyledons</taxon>
        <taxon>Gunneridae</taxon>
        <taxon>Pentapetalae</taxon>
        <taxon>rosids</taxon>
        <taxon>malvids</taxon>
        <taxon>Sapindales</taxon>
        <taxon>Sapindaceae</taxon>
        <taxon>Hippocastanoideae</taxon>
        <taxon>Acereae</taxon>
        <taxon>Acer</taxon>
    </lineage>
</organism>
<dbReference type="GO" id="GO:0006813">
    <property type="term" value="P:potassium ion transport"/>
    <property type="evidence" value="ECO:0007669"/>
    <property type="project" value="UniProtKB-KW"/>
</dbReference>
<dbReference type="PANTHER" id="PTHR32468">
    <property type="entry name" value="CATION/H + ANTIPORTER"/>
    <property type="match status" value="1"/>
</dbReference>
<name>A0AAD5I8Q3_ACENE</name>
<evidence type="ECO:0000313" key="13">
    <source>
        <dbReference type="EMBL" id="KAI9156425.1"/>
    </source>
</evidence>
<comment type="subcellular location">
    <subcellularLocation>
        <location evidence="1">Membrane</location>
        <topology evidence="1">Multi-pass membrane protein</topology>
    </subcellularLocation>
</comment>
<keyword evidence="7" id="KW-0406">Ion transport</keyword>
<feature type="transmembrane region" description="Helical" evidence="10">
    <location>
        <begin position="229"/>
        <end position="250"/>
    </location>
</feature>
<evidence type="ECO:0000256" key="4">
    <source>
        <dbReference type="ARBA" id="ARBA00022692"/>
    </source>
</evidence>
<dbReference type="Gene3D" id="1.20.1530.20">
    <property type="match status" value="1"/>
</dbReference>
<dbReference type="EMBL" id="JAJSOW010000107">
    <property type="protein sequence ID" value="KAI9156425.1"/>
    <property type="molecule type" value="Genomic_DNA"/>
</dbReference>
<dbReference type="GO" id="GO:0016020">
    <property type="term" value="C:membrane"/>
    <property type="evidence" value="ECO:0007669"/>
    <property type="project" value="UniProtKB-SubCell"/>
</dbReference>
<sequence>MSQFRLQTGIILGPSVIGRDKKMANIMFQPENMLLNNTISAIAGIYFIFINSLKMDKSRLLSVVKSSWHVGLITYLVPWALSIYVFYQVQDNIPGIVGGSFPVYLLVLSTRSYVAVIVNALGELNLLSSELGQLAISSATVHELIGWLLMCVALLMQGPNKESDDRMKGVLTVLSLFALTLFSIFVLRPLILQVIRKTSDGKPVNGNYVGALLFAPLIAGVLSDVLGSTYFPGALLMGLIIPAGPPLGSVLVEKCELILSEILLPFLYIRFSVLANVYSITNHEAFGYFHMILATAYAGKVVGSLLSMLFFKTSLRNAFLLAFILNSKGVLDLMISVRFRMFKYMDETIYTAFVLSNMLVSAIMVPLIQIFYKPQTRIKGSDSTEICTRTVQATPLVSQLRVLCCIHCEDNVPGILTLLNAMNVTENGPIGSYPVHLTELIGRSAPLLEPYDTKNMRRMRDSTDRIMKALSKYLKSSNLSVTIQPFRIISPYKIMHDFICKLAQDESIPLIILPFPESLEIIGKTTSLRSLILGVEEQSPCTVGILLDRCTPRYLGSTELPFKVAVFFFGGTDDREALALVMRMLGNPGVRIKFFRIHLTGELQENYMEKNHDDCLVKEFRDKNIGNHGLEYHELEANLSEQVMDMIRSVENKYDLVVVGKRRGPKSQLDEEMNPWVEHKELGVIGDMLASSDFGGGFMSVLVIHCLGSIDGSMRISDNVQGLDQVSENRDSDSLIKKFRFSGPDS</sequence>
<dbReference type="InterPro" id="IPR050794">
    <property type="entry name" value="CPA2_transporter"/>
</dbReference>
<dbReference type="InterPro" id="IPR057290">
    <property type="entry name" value="CHX17_C"/>
</dbReference>
<accession>A0AAD5I8Q3</accession>
<feature type="transmembrane region" description="Helical" evidence="10">
    <location>
        <begin position="204"/>
        <end position="223"/>
    </location>
</feature>
<protein>
    <recommendedName>
        <fullName evidence="15">Cation/H+ exchanger domain-containing protein</fullName>
    </recommendedName>
</protein>
<evidence type="ECO:0000256" key="3">
    <source>
        <dbReference type="ARBA" id="ARBA00022538"/>
    </source>
</evidence>
<feature type="domain" description="Cation/H+ exchanger transmembrane" evidence="11">
    <location>
        <begin position="8"/>
        <end position="362"/>
    </location>
</feature>
<dbReference type="GO" id="GO:1902600">
    <property type="term" value="P:proton transmembrane transport"/>
    <property type="evidence" value="ECO:0007669"/>
    <property type="project" value="InterPro"/>
</dbReference>
<keyword evidence="4 10" id="KW-0812">Transmembrane</keyword>
<feature type="transmembrane region" description="Helical" evidence="10">
    <location>
        <begin position="287"/>
        <end position="311"/>
    </location>
</feature>
<keyword evidence="5" id="KW-0630">Potassium</keyword>
<comment type="similarity">
    <text evidence="9">Belongs to the monovalent cation:proton antiporter 2 (CPA2) transporter (TC 2.A.37) family. CHX (TC 2.A.37.4) subfamily.</text>
</comment>
<dbReference type="PANTHER" id="PTHR32468:SF108">
    <property type="entry name" value="CATION_H(+) ANTIPORTER 15-LIKE"/>
    <property type="match status" value="1"/>
</dbReference>
<evidence type="ECO:0000256" key="1">
    <source>
        <dbReference type="ARBA" id="ARBA00004141"/>
    </source>
</evidence>
<proteinExistence type="inferred from homology"/>
<reference evidence="13" key="1">
    <citation type="journal article" date="2022" name="Plant J.">
        <title>Strategies of tolerance reflected in two North American maple genomes.</title>
        <authorList>
            <person name="McEvoy S.L."/>
            <person name="Sezen U.U."/>
            <person name="Trouern-Trend A."/>
            <person name="McMahon S.M."/>
            <person name="Schaberg P.G."/>
            <person name="Yang J."/>
            <person name="Wegrzyn J.L."/>
            <person name="Swenson N.G."/>
        </authorList>
    </citation>
    <scope>NUCLEOTIDE SEQUENCE</scope>
    <source>
        <strain evidence="13">91603</strain>
    </source>
</reference>
<feature type="transmembrane region" description="Helical" evidence="10">
    <location>
        <begin position="70"/>
        <end position="89"/>
    </location>
</feature>
<dbReference type="GO" id="GO:0006885">
    <property type="term" value="P:regulation of pH"/>
    <property type="evidence" value="ECO:0007669"/>
    <property type="project" value="TreeGrafter"/>
</dbReference>
<keyword evidence="3" id="KW-0633">Potassium transport</keyword>
<evidence type="ECO:0000256" key="6">
    <source>
        <dbReference type="ARBA" id="ARBA00022989"/>
    </source>
</evidence>
<feature type="transmembrane region" description="Helical" evidence="10">
    <location>
        <begin position="349"/>
        <end position="372"/>
    </location>
</feature>
<evidence type="ECO:0000259" key="12">
    <source>
        <dbReference type="Pfam" id="PF23259"/>
    </source>
</evidence>
<evidence type="ECO:0000256" key="9">
    <source>
        <dbReference type="ARBA" id="ARBA00038341"/>
    </source>
</evidence>
<dbReference type="Proteomes" id="UP001064489">
    <property type="component" value="Chromosome 12"/>
</dbReference>
<feature type="domain" description="Cation/H(+) antiporter C-terminal" evidence="12">
    <location>
        <begin position="563"/>
        <end position="705"/>
    </location>
</feature>